<dbReference type="EMBL" id="JARYGZ010000001">
    <property type="protein sequence ID" value="MDH7638154.1"/>
    <property type="molecule type" value="Genomic_DNA"/>
</dbReference>
<dbReference type="InterPro" id="IPR003737">
    <property type="entry name" value="GlcNAc_PI_deacetylase-related"/>
</dbReference>
<dbReference type="InterPro" id="IPR024078">
    <property type="entry name" value="LmbE-like_dom_sf"/>
</dbReference>
<dbReference type="RefSeq" id="WP_281043469.1">
    <property type="nucleotide sequence ID" value="NZ_JARYGZ010000001.1"/>
</dbReference>
<accession>A0ABT6MYM0</accession>
<dbReference type="Pfam" id="PF02585">
    <property type="entry name" value="PIG-L"/>
    <property type="match status" value="1"/>
</dbReference>
<protein>
    <submittedName>
        <fullName evidence="1">PIG-L family deacetylase</fullName>
        <ecNumber evidence="1">3.5.1.-</ecNumber>
    </submittedName>
</protein>
<keyword evidence="2" id="KW-1185">Reference proteome</keyword>
<name>A0ABT6MYM0_9SPHN</name>
<organism evidence="1 2">
    <name type="scientific">Sphingomonas oryzagri</name>
    <dbReference type="NCBI Taxonomy" id="3042314"/>
    <lineage>
        <taxon>Bacteria</taxon>
        <taxon>Pseudomonadati</taxon>
        <taxon>Pseudomonadota</taxon>
        <taxon>Alphaproteobacteria</taxon>
        <taxon>Sphingomonadales</taxon>
        <taxon>Sphingomonadaceae</taxon>
        <taxon>Sphingomonas</taxon>
    </lineage>
</organism>
<reference evidence="1" key="1">
    <citation type="submission" date="2023-04" db="EMBL/GenBank/DDBJ databases">
        <title>Sphingomonas sp. MAHUQ-71 isolated from rice field.</title>
        <authorList>
            <person name="Huq M.A."/>
        </authorList>
    </citation>
    <scope>NUCLEOTIDE SEQUENCE</scope>
    <source>
        <strain evidence="1">MAHUQ-71</strain>
    </source>
</reference>
<gene>
    <name evidence="1" type="ORF">QGN17_05380</name>
</gene>
<evidence type="ECO:0000313" key="2">
    <source>
        <dbReference type="Proteomes" id="UP001160625"/>
    </source>
</evidence>
<evidence type="ECO:0000313" key="1">
    <source>
        <dbReference type="EMBL" id="MDH7638154.1"/>
    </source>
</evidence>
<dbReference type="EC" id="3.5.1.-" evidence="1"/>
<dbReference type="Gene3D" id="3.40.50.10320">
    <property type="entry name" value="LmbE-like"/>
    <property type="match status" value="1"/>
</dbReference>
<dbReference type="GO" id="GO:0016787">
    <property type="term" value="F:hydrolase activity"/>
    <property type="evidence" value="ECO:0007669"/>
    <property type="project" value="UniProtKB-KW"/>
</dbReference>
<proteinExistence type="predicted"/>
<dbReference type="Proteomes" id="UP001160625">
    <property type="component" value="Unassembled WGS sequence"/>
</dbReference>
<sequence length="222" mass="24766">MVIAVSLDRSVWRSANWLVMSPHPDDETIGVGSLIAQSAGDDRLAGVIYLNNGTGSHPEGTPRLGCARRAEARTALYRLTGRHVPTVWLGWQDAQPPSQGSPEFEAQAMRIGALLRRQRVDAIAVTDVAESHCDHVAAHWLARAAIRRARRLISLFTYSVWSDPDPVASRRIQTRDMAAGRRRHALSAHRSQLSPLFGDGFRLPREMRSMDRADTLYLRSRL</sequence>
<comment type="caution">
    <text evidence="1">The sequence shown here is derived from an EMBL/GenBank/DDBJ whole genome shotgun (WGS) entry which is preliminary data.</text>
</comment>
<dbReference type="SUPFAM" id="SSF102588">
    <property type="entry name" value="LmbE-like"/>
    <property type="match status" value="1"/>
</dbReference>
<keyword evidence="1" id="KW-0378">Hydrolase</keyword>